<dbReference type="Pfam" id="PF00395">
    <property type="entry name" value="SLH"/>
    <property type="match status" value="3"/>
</dbReference>
<evidence type="ECO:0000313" key="5">
    <source>
        <dbReference type="Proteomes" id="UP000773462"/>
    </source>
</evidence>
<dbReference type="InterPro" id="IPR051465">
    <property type="entry name" value="Cell_Envelope_Struct_Comp"/>
</dbReference>
<feature type="domain" description="SLH" evidence="3">
    <location>
        <begin position="1067"/>
        <end position="1130"/>
    </location>
</feature>
<feature type="chain" id="PRO_5047053554" description="SLH domain-containing protein" evidence="2">
    <location>
        <begin position="30"/>
        <end position="1249"/>
    </location>
</feature>
<evidence type="ECO:0000256" key="2">
    <source>
        <dbReference type="SAM" id="SignalP"/>
    </source>
</evidence>
<feature type="domain" description="SLH" evidence="3">
    <location>
        <begin position="1131"/>
        <end position="1190"/>
    </location>
</feature>
<reference evidence="4 5" key="1">
    <citation type="submission" date="2021-03" db="EMBL/GenBank/DDBJ databases">
        <title>Genomic Encyclopedia of Type Strains, Phase IV (KMG-IV): sequencing the most valuable type-strain genomes for metagenomic binning, comparative biology and taxonomic classification.</title>
        <authorList>
            <person name="Goeker M."/>
        </authorList>
    </citation>
    <scope>NUCLEOTIDE SEQUENCE [LARGE SCALE GENOMIC DNA]</scope>
    <source>
        <strain evidence="4 5">DSM 101953</strain>
    </source>
</reference>
<protein>
    <recommendedName>
        <fullName evidence="3">SLH domain-containing protein</fullName>
    </recommendedName>
</protein>
<organism evidence="4 5">
    <name type="scientific">Paenibacillus silagei</name>
    <dbReference type="NCBI Taxonomy" id="1670801"/>
    <lineage>
        <taxon>Bacteria</taxon>
        <taxon>Bacillati</taxon>
        <taxon>Bacillota</taxon>
        <taxon>Bacilli</taxon>
        <taxon>Bacillales</taxon>
        <taxon>Paenibacillaceae</taxon>
        <taxon>Paenibacillus</taxon>
    </lineage>
</organism>
<keyword evidence="5" id="KW-1185">Reference proteome</keyword>
<feature type="domain" description="SLH" evidence="3">
    <location>
        <begin position="1195"/>
        <end position="1249"/>
    </location>
</feature>
<sequence length="1249" mass="132306">MTKLIKLKKIVPLLLAASLFVLPVHQATADRAVPETEAVVQAASKGGVSHYNYFNNVYGNLKDENHVFKTATYEDIVHLFESEGNYAVLVGGAWSEHTQAEIGFINEAAKAYGVSTIYNFDTKLDGDNLDISDINNKYAYKYVDLVNKYLKNLALYDKSIPEHNVSYINKAGAVITANKLEAPFLFVYNKDHKDSQGNSAPIVSYLNESRSWSDFQTGGTLDPVKVADYKALLEPVFRSVPSFNTIDESAYIKAAFNNNYLGENPGKPAIFTEGDGSLVYEHVTYHQLKQILASDGNFAILFGGSWCPNTQAVIKYINEYAKRYQVDKIYFFDTKLDAGVTVAEPDNNSGGTYPANPHGNEELQIRLTGHPYANLYVDLVNTYLTNIKTENNTAAKPSVISYIDASGVKVSGDRLQVPYLFTYSKNNKDEAGNSAPILGHVELMYSWTNIQPGYVDTRYPGVYPAGVRFSNTVTALSALYSRLESVPVGLTGIAPVTAGGTDGQIAGTANRALEYTREGETAYTPVTGDAITGLAPGTYTVRYASKPGYQGPITSNGGAVAISYPAGAPVKVVVPEYIESQAAPSGLTGVAPTTEENIDGQITGTLAGQEYKLAEGTEYVKVEGSLITGLTPGIYLVRYPAREGYSASPATEVEVPAYGEQAAPTGLAGIAPTTPENKDGRITGTTSLLEFKLSTVTDYVYATDGEITGLVPGVYNVRFAAKEGYKAGRAADVTVPAYTAEQAAPTGLAGIAPTSAANKDGRITGTTAAQEYKLSTATSYVYATGPEITGLIPGTYEVRYSAKEGYKAGAAASVIVPEYVPASGGNPPASPGTTTPGSAPGSTPATPVSSEPVTTTVGATVTVLATASATTDDTTGVTTASLTADTLSRLVESLTKAEATGKKAVLEIKVETKSDTQTAELILPRSAFNALASGTKAEIKVSYLNVGTITLDARSVASISGAADGGDIHIRIARVSLNEEGQAVLGNRPVYDLSLTAGESEIKSFGGGKARISVPYTLKEAEDADALVIYYITESGSLETIRGGYSQAAASVNFVTPHFSQYIIGYNKVSFADVPESAWYNNAVSFLAARGITSGTDDNNYSPNAAVTRGQFIVLLLKAYGIAPESEGAANFTDAGAAYYTPYLAAAKKLEIASGSGDNQFKPDKQITRQELFTLLYRALNTLGELPGKSTGAALSAYSDTPQIAGYAQEALQALAERGVIQGDNGRLQPLALSTRAEAARVIYNLLAQ</sequence>
<name>A0ABS4NJ90_9BACL</name>
<dbReference type="Proteomes" id="UP000773462">
    <property type="component" value="Unassembled WGS sequence"/>
</dbReference>
<feature type="region of interest" description="Disordered" evidence="1">
    <location>
        <begin position="824"/>
        <end position="853"/>
    </location>
</feature>
<dbReference type="EMBL" id="JAGGLV010000001">
    <property type="protein sequence ID" value="MBP2110107.1"/>
    <property type="molecule type" value="Genomic_DNA"/>
</dbReference>
<dbReference type="PANTHER" id="PTHR43308:SF5">
    <property type="entry name" value="S-LAYER PROTEIN _ PEPTIDOGLYCAN ENDO-BETA-N-ACETYLGLUCOSAMINIDASE"/>
    <property type="match status" value="1"/>
</dbReference>
<evidence type="ECO:0000313" key="4">
    <source>
        <dbReference type="EMBL" id="MBP2110107.1"/>
    </source>
</evidence>
<evidence type="ECO:0000256" key="1">
    <source>
        <dbReference type="SAM" id="MobiDB-lite"/>
    </source>
</evidence>
<dbReference type="PANTHER" id="PTHR43308">
    <property type="entry name" value="OUTER MEMBRANE PROTEIN ALPHA-RELATED"/>
    <property type="match status" value="1"/>
</dbReference>
<evidence type="ECO:0000259" key="3">
    <source>
        <dbReference type="PROSITE" id="PS51272"/>
    </source>
</evidence>
<keyword evidence="2" id="KW-0732">Signal</keyword>
<comment type="caution">
    <text evidence="4">The sequence shown here is derived from an EMBL/GenBank/DDBJ whole genome shotgun (WGS) entry which is preliminary data.</text>
</comment>
<dbReference type="Gene3D" id="3.40.30.10">
    <property type="entry name" value="Glutaredoxin"/>
    <property type="match status" value="1"/>
</dbReference>
<feature type="signal peptide" evidence="2">
    <location>
        <begin position="1"/>
        <end position="29"/>
    </location>
</feature>
<dbReference type="InterPro" id="IPR001119">
    <property type="entry name" value="SLH_dom"/>
</dbReference>
<dbReference type="RefSeq" id="WP_209868578.1">
    <property type="nucleotide sequence ID" value="NZ_JAGGLV010000001.1"/>
</dbReference>
<proteinExistence type="predicted"/>
<gene>
    <name evidence="4" type="ORF">J2Z70_000246</name>
</gene>
<dbReference type="PROSITE" id="PS51272">
    <property type="entry name" value="SLH"/>
    <property type="match status" value="3"/>
</dbReference>
<accession>A0ABS4NJ90</accession>